<name>A0ABP7ENQ1_9STAP</name>
<gene>
    <name evidence="2" type="ORF">GCM10022378_09240</name>
</gene>
<comment type="caution">
    <text evidence="2">The sequence shown here is derived from an EMBL/GenBank/DDBJ whole genome shotgun (WGS) entry which is preliminary data.</text>
</comment>
<evidence type="ECO:0000259" key="1">
    <source>
        <dbReference type="Pfam" id="PF18277"/>
    </source>
</evidence>
<evidence type="ECO:0000313" key="2">
    <source>
        <dbReference type="EMBL" id="GAA3721291.1"/>
    </source>
</evidence>
<dbReference type="InterPro" id="IPR040678">
    <property type="entry name" value="AbrB_C"/>
</dbReference>
<feature type="domain" description="AbrB C-terminal" evidence="1">
    <location>
        <begin position="3"/>
        <end position="36"/>
    </location>
</feature>
<dbReference type="RefSeq" id="WP_344701882.1">
    <property type="nucleotide sequence ID" value="NZ_BAABCK010000018.1"/>
</dbReference>
<sequence>MMTCMITEESSQDNMVLAGGNIVLSPKVARILREQLDGEAGQ</sequence>
<dbReference type="Pfam" id="PF18277">
    <property type="entry name" value="AbrB_C"/>
    <property type="match status" value="1"/>
</dbReference>
<protein>
    <recommendedName>
        <fullName evidence="1">AbrB C-terminal domain-containing protein</fullName>
    </recommendedName>
</protein>
<keyword evidence="3" id="KW-1185">Reference proteome</keyword>
<dbReference type="EMBL" id="BAABCK010000018">
    <property type="protein sequence ID" value="GAA3721291.1"/>
    <property type="molecule type" value="Genomic_DNA"/>
</dbReference>
<proteinExistence type="predicted"/>
<organism evidence="2 3">
    <name type="scientific">Salinicoccus jeotgali</name>
    <dbReference type="NCBI Taxonomy" id="381634"/>
    <lineage>
        <taxon>Bacteria</taxon>
        <taxon>Bacillati</taxon>
        <taxon>Bacillota</taxon>
        <taxon>Bacilli</taxon>
        <taxon>Bacillales</taxon>
        <taxon>Staphylococcaceae</taxon>
        <taxon>Salinicoccus</taxon>
    </lineage>
</organism>
<evidence type="ECO:0000313" key="3">
    <source>
        <dbReference type="Proteomes" id="UP001500920"/>
    </source>
</evidence>
<reference evidence="3" key="1">
    <citation type="journal article" date="2019" name="Int. J. Syst. Evol. Microbiol.">
        <title>The Global Catalogue of Microorganisms (GCM) 10K type strain sequencing project: providing services to taxonomists for standard genome sequencing and annotation.</title>
        <authorList>
            <consortium name="The Broad Institute Genomics Platform"/>
            <consortium name="The Broad Institute Genome Sequencing Center for Infectious Disease"/>
            <person name="Wu L."/>
            <person name="Ma J."/>
        </authorList>
    </citation>
    <scope>NUCLEOTIDE SEQUENCE [LARGE SCALE GENOMIC DNA]</scope>
    <source>
        <strain evidence="3">JCM 16981</strain>
    </source>
</reference>
<accession>A0ABP7ENQ1</accession>
<dbReference type="Proteomes" id="UP001500920">
    <property type="component" value="Unassembled WGS sequence"/>
</dbReference>